<evidence type="ECO:0000259" key="8">
    <source>
        <dbReference type="Pfam" id="PF25989"/>
    </source>
</evidence>
<dbReference type="InterPro" id="IPR006143">
    <property type="entry name" value="RND_pump_MFP"/>
</dbReference>
<feature type="chain" id="PRO_5045817527" evidence="4">
    <location>
        <begin position="29"/>
        <end position="386"/>
    </location>
</feature>
<dbReference type="InterPro" id="IPR058637">
    <property type="entry name" value="YknX-like_C"/>
</dbReference>
<dbReference type="NCBIfam" id="TIGR01730">
    <property type="entry name" value="RND_mfp"/>
    <property type="match status" value="1"/>
</dbReference>
<gene>
    <name evidence="9" type="ORF">FGS76_09220</name>
</gene>
<dbReference type="Pfam" id="PF25917">
    <property type="entry name" value="BSH_RND"/>
    <property type="match status" value="1"/>
</dbReference>
<evidence type="ECO:0000259" key="5">
    <source>
        <dbReference type="Pfam" id="PF25876"/>
    </source>
</evidence>
<dbReference type="RefSeq" id="WP_138772346.1">
    <property type="nucleotide sequence ID" value="NZ_JBHSSX010000041.1"/>
</dbReference>
<dbReference type="SUPFAM" id="SSF111369">
    <property type="entry name" value="HlyD-like secretion proteins"/>
    <property type="match status" value="1"/>
</dbReference>
<evidence type="ECO:0000256" key="2">
    <source>
        <dbReference type="ARBA" id="ARBA00009477"/>
    </source>
</evidence>
<dbReference type="Gene3D" id="1.10.287.470">
    <property type="entry name" value="Helix hairpin bin"/>
    <property type="match status" value="1"/>
</dbReference>
<evidence type="ECO:0000259" key="6">
    <source>
        <dbReference type="Pfam" id="PF25917"/>
    </source>
</evidence>
<protein>
    <submittedName>
        <fullName evidence="9">Efflux RND transporter periplasmic adaptor subunit</fullName>
    </submittedName>
</protein>
<comment type="similarity">
    <text evidence="2">Belongs to the membrane fusion protein (MFP) (TC 8.A.1) family.</text>
</comment>
<dbReference type="Gene3D" id="2.40.30.170">
    <property type="match status" value="1"/>
</dbReference>
<feature type="domain" description="Multidrug resistance protein MdtA-like alpha-helical hairpin" evidence="5">
    <location>
        <begin position="103"/>
        <end position="171"/>
    </location>
</feature>
<evidence type="ECO:0000256" key="1">
    <source>
        <dbReference type="ARBA" id="ARBA00004519"/>
    </source>
</evidence>
<organism evidence="9 10">
    <name type="scientific">Alloalcanivorax gelatiniphagus</name>
    <dbReference type="NCBI Taxonomy" id="1194167"/>
    <lineage>
        <taxon>Bacteria</taxon>
        <taxon>Pseudomonadati</taxon>
        <taxon>Pseudomonadota</taxon>
        <taxon>Gammaproteobacteria</taxon>
        <taxon>Oceanospirillales</taxon>
        <taxon>Alcanivoracaceae</taxon>
        <taxon>Alloalcanivorax</taxon>
    </lineage>
</organism>
<dbReference type="Pfam" id="PF25989">
    <property type="entry name" value="YknX_C"/>
    <property type="match status" value="1"/>
</dbReference>
<sequence>MNVAPLRRHRCVGALLVALLAGCGPATQEETPPPARVTVVTLAAVNLQLAEDFPARVAPFRVAEIRPQVSGIVQRRLFDQGANVKAGQPLFEINPAPFRAEVATAEAALQKARAELNHARAQAERLKPLVEAEAISRQVFDDAVSKRDMAAAEVAQARAILSRRRLDLEFSTVRSPIAGRIDQELVTEGALVASGDSTPMARVQQIDKVYVDIRRPAASLATLQDAMADNVSLEKGLPVPILRGDGSPYEVTGRILFSGVSVDASTGGVLLRVVVENPGHRLLPGMFVRARVPAARYDDALTVPQQSVVRIGGNPYVWRVGEGDQVEMVAVRLGELTDGAYRVRHGLKQGQKIVVEGIERLADGVRVNAHDGLPSPPANASTASSH</sequence>
<dbReference type="InterPro" id="IPR058625">
    <property type="entry name" value="MdtA-like_BSH"/>
</dbReference>
<accession>A0ABY2XM30</accession>
<evidence type="ECO:0000259" key="7">
    <source>
        <dbReference type="Pfam" id="PF25944"/>
    </source>
</evidence>
<keyword evidence="10" id="KW-1185">Reference proteome</keyword>
<feature type="domain" description="Multidrug resistance protein MdtA-like barrel-sandwich hybrid" evidence="6">
    <location>
        <begin position="61"/>
        <end position="203"/>
    </location>
</feature>
<dbReference type="Pfam" id="PF25944">
    <property type="entry name" value="Beta-barrel_RND"/>
    <property type="match status" value="1"/>
</dbReference>
<comment type="caution">
    <text evidence="9">The sequence shown here is derived from an EMBL/GenBank/DDBJ whole genome shotgun (WGS) entry which is preliminary data.</text>
</comment>
<dbReference type="EMBL" id="VCQT01000029">
    <property type="protein sequence ID" value="TMW12825.1"/>
    <property type="molecule type" value="Genomic_DNA"/>
</dbReference>
<dbReference type="Pfam" id="PF25876">
    <property type="entry name" value="HH_MFP_RND"/>
    <property type="match status" value="1"/>
</dbReference>
<feature type="domain" description="Multidrug resistance protein MdtA-like beta-barrel" evidence="7">
    <location>
        <begin position="209"/>
        <end position="293"/>
    </location>
</feature>
<dbReference type="PANTHER" id="PTHR30158">
    <property type="entry name" value="ACRA/E-RELATED COMPONENT OF DRUG EFFLUX TRANSPORTER"/>
    <property type="match status" value="1"/>
</dbReference>
<evidence type="ECO:0000313" key="9">
    <source>
        <dbReference type="EMBL" id="TMW12825.1"/>
    </source>
</evidence>
<dbReference type="PANTHER" id="PTHR30158:SF24">
    <property type="entry name" value="HLYD FAMILY SECRETION PROTEIN"/>
    <property type="match status" value="1"/>
</dbReference>
<dbReference type="PROSITE" id="PS51257">
    <property type="entry name" value="PROKAR_LIPOPROTEIN"/>
    <property type="match status" value="1"/>
</dbReference>
<evidence type="ECO:0000256" key="3">
    <source>
        <dbReference type="SAM" id="MobiDB-lite"/>
    </source>
</evidence>
<comment type="subcellular location">
    <subcellularLocation>
        <location evidence="1">Cell inner membrane</location>
        <topology evidence="1">Lipid-anchor</topology>
    </subcellularLocation>
</comment>
<feature type="signal peptide" evidence="4">
    <location>
        <begin position="1"/>
        <end position="28"/>
    </location>
</feature>
<dbReference type="Proteomes" id="UP000739180">
    <property type="component" value="Unassembled WGS sequence"/>
</dbReference>
<dbReference type="Gene3D" id="2.40.50.100">
    <property type="match status" value="1"/>
</dbReference>
<name>A0ABY2XM30_9GAMM</name>
<proteinExistence type="inferred from homology"/>
<feature type="region of interest" description="Disordered" evidence="3">
    <location>
        <begin position="367"/>
        <end position="386"/>
    </location>
</feature>
<keyword evidence="4" id="KW-0732">Signal</keyword>
<dbReference type="InterPro" id="IPR058624">
    <property type="entry name" value="MdtA-like_HH"/>
</dbReference>
<dbReference type="Gene3D" id="2.40.420.20">
    <property type="match status" value="1"/>
</dbReference>
<reference evidence="9 10" key="1">
    <citation type="submission" date="2019-05" db="EMBL/GenBank/DDBJ databases">
        <title>Genome of Alcanivorax gelatiniphagus, an oil degrading marine bacteria.</title>
        <authorList>
            <person name="Kwon K.K."/>
        </authorList>
    </citation>
    <scope>NUCLEOTIDE SEQUENCE [LARGE SCALE GENOMIC DNA]</scope>
    <source>
        <strain evidence="9 10">MEBiC 08158</strain>
    </source>
</reference>
<dbReference type="InterPro" id="IPR058626">
    <property type="entry name" value="MdtA-like_b-barrel"/>
</dbReference>
<evidence type="ECO:0000256" key="4">
    <source>
        <dbReference type="SAM" id="SignalP"/>
    </source>
</evidence>
<evidence type="ECO:0000313" key="10">
    <source>
        <dbReference type="Proteomes" id="UP000739180"/>
    </source>
</evidence>
<feature type="domain" description="YknX-like C-terminal permuted SH3-like" evidence="8">
    <location>
        <begin position="300"/>
        <end position="368"/>
    </location>
</feature>